<keyword evidence="4 6" id="KW-1133">Transmembrane helix</keyword>
<organism evidence="7 8">
    <name type="scientific">Kineococcus rhizosphaerae</name>
    <dbReference type="NCBI Taxonomy" id="559628"/>
    <lineage>
        <taxon>Bacteria</taxon>
        <taxon>Bacillati</taxon>
        <taxon>Actinomycetota</taxon>
        <taxon>Actinomycetes</taxon>
        <taxon>Kineosporiales</taxon>
        <taxon>Kineosporiaceae</taxon>
        <taxon>Kineococcus</taxon>
    </lineage>
</organism>
<dbReference type="Proteomes" id="UP000238083">
    <property type="component" value="Unassembled WGS sequence"/>
</dbReference>
<sequence length="333" mass="34496">MSTTTQQTAEPTRAPAVSRASRGLAQRYALLGIGVLLLLVCLAAIPSFRSLRLVTTMVNGQSIILLLALTATIVLRTGDFDLSISQTMVGSAAVVAVLSGHGVSPALAIALALLLGLAVGALNALLVVVIGVDSFVTTLGSFTAMAGFCYLVTGSRIVAGVPDFFVNFSRSTVAGIPTVTIYAWVLVVVLWFVYQRTPLGRYTLFIGGNRNAARLAGLRVSAIRIGAYLVSGVLASFIGVVFAGYFGAVDPSVGGQYMLQPFAAVYLGATALAVGRFNAVGTLVALYLLTIGITGLQLLGAQTWVTNVFYGLALMIAVTAAKLAGRKTRAGLS</sequence>
<feature type="transmembrane region" description="Helical" evidence="6">
    <location>
        <begin position="135"/>
        <end position="153"/>
    </location>
</feature>
<feature type="transmembrane region" description="Helical" evidence="6">
    <location>
        <begin position="225"/>
        <end position="246"/>
    </location>
</feature>
<keyword evidence="3 6" id="KW-0812">Transmembrane</keyword>
<feature type="transmembrane region" description="Helical" evidence="6">
    <location>
        <begin position="258"/>
        <end position="277"/>
    </location>
</feature>
<feature type="transmembrane region" description="Helical" evidence="6">
    <location>
        <begin position="28"/>
        <end position="48"/>
    </location>
</feature>
<evidence type="ECO:0000256" key="6">
    <source>
        <dbReference type="SAM" id="Phobius"/>
    </source>
</evidence>
<accession>A0A2T0QXQ8</accession>
<dbReference type="AlphaFoldDB" id="A0A2T0QXQ8"/>
<feature type="transmembrane region" description="Helical" evidence="6">
    <location>
        <begin position="82"/>
        <end position="100"/>
    </location>
</feature>
<dbReference type="GO" id="GO:0005886">
    <property type="term" value="C:plasma membrane"/>
    <property type="evidence" value="ECO:0007669"/>
    <property type="project" value="UniProtKB-SubCell"/>
</dbReference>
<reference evidence="7 8" key="1">
    <citation type="submission" date="2018-03" db="EMBL/GenBank/DDBJ databases">
        <title>Genomic Encyclopedia of Archaeal and Bacterial Type Strains, Phase II (KMG-II): from individual species to whole genera.</title>
        <authorList>
            <person name="Goeker M."/>
        </authorList>
    </citation>
    <scope>NUCLEOTIDE SEQUENCE [LARGE SCALE GENOMIC DNA]</scope>
    <source>
        <strain evidence="7 8">DSM 19711</strain>
    </source>
</reference>
<keyword evidence="8" id="KW-1185">Reference proteome</keyword>
<evidence type="ECO:0000256" key="1">
    <source>
        <dbReference type="ARBA" id="ARBA00004651"/>
    </source>
</evidence>
<feature type="transmembrane region" description="Helical" evidence="6">
    <location>
        <begin position="106"/>
        <end position="128"/>
    </location>
</feature>
<dbReference type="GO" id="GO:0022857">
    <property type="term" value="F:transmembrane transporter activity"/>
    <property type="evidence" value="ECO:0007669"/>
    <property type="project" value="InterPro"/>
</dbReference>
<evidence type="ECO:0000256" key="3">
    <source>
        <dbReference type="ARBA" id="ARBA00022692"/>
    </source>
</evidence>
<protein>
    <submittedName>
        <fullName evidence="7">Monosaccharide ABC transporter membrane protein (CUT2 family)</fullName>
    </submittedName>
</protein>
<evidence type="ECO:0000256" key="4">
    <source>
        <dbReference type="ARBA" id="ARBA00022989"/>
    </source>
</evidence>
<feature type="transmembrane region" description="Helical" evidence="6">
    <location>
        <begin position="284"/>
        <end position="302"/>
    </location>
</feature>
<comment type="subcellular location">
    <subcellularLocation>
        <location evidence="1">Cell membrane</location>
        <topology evidence="1">Multi-pass membrane protein</topology>
    </subcellularLocation>
</comment>
<dbReference type="InterPro" id="IPR001851">
    <property type="entry name" value="ABC_transp_permease"/>
</dbReference>
<feature type="transmembrane region" description="Helical" evidence="6">
    <location>
        <begin position="308"/>
        <end position="325"/>
    </location>
</feature>
<feature type="transmembrane region" description="Helical" evidence="6">
    <location>
        <begin position="173"/>
        <end position="194"/>
    </location>
</feature>
<keyword evidence="2" id="KW-1003">Cell membrane</keyword>
<proteinExistence type="predicted"/>
<evidence type="ECO:0000256" key="5">
    <source>
        <dbReference type="ARBA" id="ARBA00023136"/>
    </source>
</evidence>
<feature type="transmembrane region" description="Helical" evidence="6">
    <location>
        <begin position="54"/>
        <end position="75"/>
    </location>
</feature>
<evidence type="ECO:0000313" key="8">
    <source>
        <dbReference type="Proteomes" id="UP000238083"/>
    </source>
</evidence>
<name>A0A2T0QXQ8_9ACTN</name>
<dbReference type="OrthoDB" id="9808136at2"/>
<evidence type="ECO:0000256" key="2">
    <source>
        <dbReference type="ARBA" id="ARBA00022475"/>
    </source>
</evidence>
<dbReference type="EMBL" id="PVZF01000015">
    <property type="protein sequence ID" value="PRY10799.1"/>
    <property type="molecule type" value="Genomic_DNA"/>
</dbReference>
<dbReference type="CDD" id="cd06579">
    <property type="entry name" value="TM_PBP1_transp_AraH_like"/>
    <property type="match status" value="1"/>
</dbReference>
<evidence type="ECO:0000313" key="7">
    <source>
        <dbReference type="EMBL" id="PRY10799.1"/>
    </source>
</evidence>
<comment type="caution">
    <text evidence="7">The sequence shown here is derived from an EMBL/GenBank/DDBJ whole genome shotgun (WGS) entry which is preliminary data.</text>
</comment>
<keyword evidence="5 6" id="KW-0472">Membrane</keyword>
<dbReference type="RefSeq" id="WP_106215000.1">
    <property type="nucleotide sequence ID" value="NZ_PVZF01000015.1"/>
</dbReference>
<gene>
    <name evidence="7" type="ORF">CLV37_11563</name>
</gene>
<dbReference type="Pfam" id="PF02653">
    <property type="entry name" value="BPD_transp_2"/>
    <property type="match status" value="1"/>
</dbReference>
<dbReference type="PANTHER" id="PTHR32196">
    <property type="entry name" value="ABC TRANSPORTER PERMEASE PROTEIN YPHD-RELATED-RELATED"/>
    <property type="match status" value="1"/>
</dbReference>